<organism evidence="1 2">
    <name type="scientific">Pseudomonas auratipiscis</name>
    <dbReference type="NCBI Taxonomy" id="3115853"/>
    <lineage>
        <taxon>Bacteria</taxon>
        <taxon>Pseudomonadati</taxon>
        <taxon>Pseudomonadota</taxon>
        <taxon>Gammaproteobacteria</taxon>
        <taxon>Pseudomonadales</taxon>
        <taxon>Pseudomonadaceae</taxon>
        <taxon>Pseudomonas</taxon>
    </lineage>
</organism>
<dbReference type="EMBL" id="JAZDQP010000007">
    <property type="protein sequence ID" value="MEE1866980.1"/>
    <property type="molecule type" value="Genomic_DNA"/>
</dbReference>
<gene>
    <name evidence="1" type="ORF">V0R53_11300</name>
</gene>
<dbReference type="AlphaFoldDB" id="A0AB35WQK8"/>
<evidence type="ECO:0000313" key="2">
    <source>
        <dbReference type="Proteomes" id="UP001307839"/>
    </source>
</evidence>
<proteinExistence type="predicted"/>
<comment type="caution">
    <text evidence="1">The sequence shown here is derived from an EMBL/GenBank/DDBJ whole genome shotgun (WGS) entry which is preliminary data.</text>
</comment>
<sequence>MNAKFCVHFEYEKGIISYVTRPCAVRFLKRNLTVHPDFSATWEDGTQVFYQVCQDISVLAQYSLSQIARAKDAFLDADLAFELISVAEVQNTIWTDTLRTLYFHSQGGLSSESLGINEALIRHFGGRAKFRELIELGIPTNHIAHGVFHQTLGASLTSPANLEMIIEARV</sequence>
<evidence type="ECO:0000313" key="1">
    <source>
        <dbReference type="EMBL" id="MEE1866980.1"/>
    </source>
</evidence>
<reference evidence="1 2" key="1">
    <citation type="submission" date="2024-01" db="EMBL/GenBank/DDBJ databases">
        <title>Unpublished Manusciprt.</title>
        <authorList>
            <person name="Duman M."/>
            <person name="Valdes E.G."/>
            <person name="Ajmi N."/>
            <person name="Altun S."/>
            <person name="Saticioglu I.B."/>
        </authorList>
    </citation>
    <scope>NUCLEOTIDE SEQUENCE [LARGE SCALE GENOMIC DNA]</scope>
    <source>
        <strain evidence="1 2">120P</strain>
    </source>
</reference>
<protein>
    <submittedName>
        <fullName evidence="1">Uncharacterized protein</fullName>
    </submittedName>
</protein>
<dbReference type="RefSeq" id="WP_330079587.1">
    <property type="nucleotide sequence ID" value="NZ_JAZDCU010000006.1"/>
</dbReference>
<dbReference type="Proteomes" id="UP001307839">
    <property type="component" value="Unassembled WGS sequence"/>
</dbReference>
<accession>A0AB35WQK8</accession>
<keyword evidence="2" id="KW-1185">Reference proteome</keyword>
<name>A0AB35WQK8_9PSED</name>